<dbReference type="GO" id="GO:0052689">
    <property type="term" value="F:carboxylic ester hydrolase activity"/>
    <property type="evidence" value="ECO:0007669"/>
    <property type="project" value="InterPro"/>
</dbReference>
<evidence type="ECO:0000313" key="4">
    <source>
        <dbReference type="EMBL" id="XBM01245.1"/>
    </source>
</evidence>
<feature type="chain" id="PRO_5043761565" evidence="1">
    <location>
        <begin position="31"/>
        <end position="363"/>
    </location>
</feature>
<reference evidence="4" key="1">
    <citation type="submission" date="2024-05" db="EMBL/GenBank/DDBJ databases">
        <authorList>
            <person name="Yang L."/>
            <person name="Pan L."/>
        </authorList>
    </citation>
    <scope>NUCLEOTIDE SEQUENCE</scope>
    <source>
        <strain evidence="4">FCG-7</strain>
    </source>
</reference>
<feature type="domain" description="SGNH hydrolase-type esterase" evidence="2">
    <location>
        <begin position="150"/>
        <end position="328"/>
    </location>
</feature>
<evidence type="ECO:0000259" key="2">
    <source>
        <dbReference type="Pfam" id="PF13472"/>
    </source>
</evidence>
<dbReference type="Gene3D" id="3.40.50.1110">
    <property type="entry name" value="SGNH hydrolase"/>
    <property type="match status" value="1"/>
</dbReference>
<dbReference type="InterPro" id="IPR036514">
    <property type="entry name" value="SGNH_hydro_sf"/>
</dbReference>
<evidence type="ECO:0000259" key="3">
    <source>
        <dbReference type="Pfam" id="PF17996"/>
    </source>
</evidence>
<keyword evidence="1" id="KW-0732">Signal</keyword>
<dbReference type="KEGG" id="cmav:ABHF33_02855"/>
<name>A0AAU7FCD8_9NEIS</name>
<dbReference type="InterPro" id="IPR052762">
    <property type="entry name" value="PCW_deacetylase/CE"/>
</dbReference>
<feature type="signal peptide" evidence="1">
    <location>
        <begin position="1"/>
        <end position="30"/>
    </location>
</feature>
<dbReference type="PANTHER" id="PTHR37834">
    <property type="entry name" value="GDSL-LIKE LIPASE/ACYLHYDROLASE DOMAIN PROTEIN (AFU_ORTHOLOGUE AFUA_2G00620)"/>
    <property type="match status" value="1"/>
</dbReference>
<proteinExistence type="predicted"/>
<dbReference type="EMBL" id="CP157355">
    <property type="protein sequence ID" value="XBM01245.1"/>
    <property type="molecule type" value="Genomic_DNA"/>
</dbReference>
<dbReference type="SUPFAM" id="SSF52266">
    <property type="entry name" value="SGNH hydrolase"/>
    <property type="match status" value="1"/>
</dbReference>
<dbReference type="InterPro" id="IPR037461">
    <property type="entry name" value="CtCE2-like_dom"/>
</dbReference>
<accession>A0AAU7FCD8</accession>
<dbReference type="Pfam" id="PF13472">
    <property type="entry name" value="Lipase_GDSL_2"/>
    <property type="match status" value="1"/>
</dbReference>
<dbReference type="Pfam" id="PF17996">
    <property type="entry name" value="CE2_N"/>
    <property type="match status" value="1"/>
</dbReference>
<feature type="domain" description="Carbohydrate esterase 2 N-terminal" evidence="3">
    <location>
        <begin position="42"/>
        <end position="142"/>
    </location>
</feature>
<dbReference type="InterPro" id="IPR040794">
    <property type="entry name" value="CE2_N"/>
</dbReference>
<dbReference type="PANTHER" id="PTHR37834:SF2">
    <property type="entry name" value="ESTERASE, SGNH HYDROLASE-TYPE"/>
    <property type="match status" value="1"/>
</dbReference>
<protein>
    <submittedName>
        <fullName evidence="4">GDSL-type esterase/lipase family protein</fullName>
    </submittedName>
</protein>
<dbReference type="CDD" id="cd01831">
    <property type="entry name" value="Endoglucanase_E_like"/>
    <property type="match status" value="1"/>
</dbReference>
<dbReference type="InterPro" id="IPR013830">
    <property type="entry name" value="SGNH_hydro"/>
</dbReference>
<organism evidence="4">
    <name type="scientific">Chitinibacter mangrovi</name>
    <dbReference type="NCBI Taxonomy" id="3153927"/>
    <lineage>
        <taxon>Bacteria</taxon>
        <taxon>Pseudomonadati</taxon>
        <taxon>Pseudomonadota</taxon>
        <taxon>Betaproteobacteria</taxon>
        <taxon>Neisseriales</taxon>
        <taxon>Chitinibacteraceae</taxon>
        <taxon>Chitinibacter</taxon>
    </lineage>
</organism>
<sequence>MQTIKSIKLTRACAAALVAACASLSGPLFAADAGSAPLLLSGRWVQNSDHWQATWPGVAMAARFQGSAVGVVLNDARSHYAVEIDGQPVAQISPASGKRTVWIRDLAAGEHRIELIRRNETPDYAGSVYGFTLDGGQWLAAPTPQRKIEFIGDSFTAALANLSNQRDCSDAEISSSTDISQGFAIQLSRQLGAQWQTNAMSGMGLIRNWNGNLPDRDFRTFYTRQLQTDANSKPDSHWQPQLVVIGLGVNDFSTPVNPGEQRNTEQRAKDFQAAYRELIKTLNARYKTPHIIVTAMKLWPDDQQRPNVRAVVDAEQAAGNQRIHYLQLDAMQLSACQWHPNRADHRQVTQQLLDKIATIKMQW</sequence>
<gene>
    <name evidence="4" type="ORF">ABHF33_02855</name>
</gene>
<dbReference type="RefSeq" id="WP_348945549.1">
    <property type="nucleotide sequence ID" value="NZ_CP157355.1"/>
</dbReference>
<dbReference type="Gene3D" id="2.60.120.260">
    <property type="entry name" value="Galactose-binding domain-like"/>
    <property type="match status" value="1"/>
</dbReference>
<dbReference type="AlphaFoldDB" id="A0AAU7FCD8"/>
<evidence type="ECO:0000256" key="1">
    <source>
        <dbReference type="SAM" id="SignalP"/>
    </source>
</evidence>